<dbReference type="GO" id="GO:0008310">
    <property type="term" value="F:single-stranded DNA 3'-5' DNA exonuclease activity"/>
    <property type="evidence" value="ECO:0007669"/>
    <property type="project" value="TreeGrafter"/>
</dbReference>
<organism evidence="1 3">
    <name type="scientific">Didymodactylos carnosus</name>
    <dbReference type="NCBI Taxonomy" id="1234261"/>
    <lineage>
        <taxon>Eukaryota</taxon>
        <taxon>Metazoa</taxon>
        <taxon>Spiralia</taxon>
        <taxon>Gnathifera</taxon>
        <taxon>Rotifera</taxon>
        <taxon>Eurotatoria</taxon>
        <taxon>Bdelloidea</taxon>
        <taxon>Philodinida</taxon>
        <taxon>Philodinidae</taxon>
        <taxon>Didymodactylos</taxon>
    </lineage>
</organism>
<accession>A0A8S2DEN7</accession>
<dbReference type="AlphaFoldDB" id="A0A8S2DEN7"/>
<evidence type="ECO:0000313" key="3">
    <source>
        <dbReference type="Proteomes" id="UP000677228"/>
    </source>
</evidence>
<dbReference type="InterPro" id="IPR052469">
    <property type="entry name" value="MEIOB"/>
</dbReference>
<name>A0A8S2DEN7_9BILA</name>
<proteinExistence type="predicted"/>
<reference evidence="1" key="1">
    <citation type="submission" date="2021-02" db="EMBL/GenBank/DDBJ databases">
        <authorList>
            <person name="Nowell W R."/>
        </authorList>
    </citation>
    <scope>NUCLEOTIDE SEQUENCE</scope>
</reference>
<evidence type="ECO:0000313" key="1">
    <source>
        <dbReference type="EMBL" id="CAF0910377.1"/>
    </source>
</evidence>
<dbReference type="PANTHER" id="PTHR21166">
    <property type="entry name" value="CELL DIVISION CONTROL PROTEIN 24 OB DOMAIN-CONTAINING PROTEIN-RELATED"/>
    <property type="match status" value="1"/>
</dbReference>
<dbReference type="PANTHER" id="PTHR21166:SF2">
    <property type="entry name" value="CELL DIVISION CONTROL PROTEIN 24 OB DOMAIN-CONTAINING PROTEIN-RELATED"/>
    <property type="match status" value="1"/>
</dbReference>
<dbReference type="EMBL" id="CAJNOK010003679">
    <property type="protein sequence ID" value="CAF0910377.1"/>
    <property type="molecule type" value="Genomic_DNA"/>
</dbReference>
<dbReference type="Proteomes" id="UP000682733">
    <property type="component" value="Unassembled WGS sequence"/>
</dbReference>
<gene>
    <name evidence="1" type="ORF">OVA965_LOCUS10089</name>
    <name evidence="2" type="ORF">TMI583_LOCUS10084</name>
</gene>
<dbReference type="InterPro" id="IPR012340">
    <property type="entry name" value="NA-bd_OB-fold"/>
</dbReference>
<dbReference type="SUPFAM" id="SSF50249">
    <property type="entry name" value="Nucleic acid-binding proteins"/>
    <property type="match status" value="1"/>
</dbReference>
<dbReference type="GO" id="GO:0000712">
    <property type="term" value="P:resolution of meiotic recombination intermediates"/>
    <property type="evidence" value="ECO:0007669"/>
    <property type="project" value="TreeGrafter"/>
</dbReference>
<protein>
    <submittedName>
        <fullName evidence="1">Uncharacterized protein</fullName>
    </submittedName>
</protein>
<dbReference type="Proteomes" id="UP000677228">
    <property type="component" value="Unassembled WGS sequence"/>
</dbReference>
<dbReference type="EMBL" id="CAJOBA010003679">
    <property type="protein sequence ID" value="CAF3689496.1"/>
    <property type="molecule type" value="Genomic_DNA"/>
</dbReference>
<dbReference type="Gene3D" id="2.40.50.140">
    <property type="entry name" value="Nucleic acid-binding proteins"/>
    <property type="match status" value="1"/>
</dbReference>
<sequence length="167" mass="19835">LTAKEVNIQELKQHIRNDQYDQMFLINCILSQFDIDNGLDRYVSKQCKICRGRVVDENNNNLYCPNPSCQLGQSDMNETTIVQTFDLQVDISDHTGTMEKVRLSDDVMKKWMNCTVEEFLKYPDDEKTVLKWKYLLERFKFGIQVKKHPKDEKQTTIRIVRQFVQDF</sequence>
<feature type="non-terminal residue" evidence="1">
    <location>
        <position position="1"/>
    </location>
</feature>
<evidence type="ECO:0000313" key="2">
    <source>
        <dbReference type="EMBL" id="CAF3689496.1"/>
    </source>
</evidence>
<comment type="caution">
    <text evidence="1">The sequence shown here is derived from an EMBL/GenBank/DDBJ whole genome shotgun (WGS) entry which is preliminary data.</text>
</comment>
<dbReference type="GO" id="GO:0003697">
    <property type="term" value="F:single-stranded DNA binding"/>
    <property type="evidence" value="ECO:0007669"/>
    <property type="project" value="TreeGrafter"/>
</dbReference>